<dbReference type="InterPro" id="IPR001763">
    <property type="entry name" value="Rhodanese-like_dom"/>
</dbReference>
<dbReference type="RefSeq" id="WP_100346052.1">
    <property type="nucleotide sequence ID" value="NZ_PGFB01000006.1"/>
</dbReference>
<evidence type="ECO:0000313" key="3">
    <source>
        <dbReference type="Proteomes" id="UP000230161"/>
    </source>
</evidence>
<keyword evidence="2" id="KW-0808">Transferase</keyword>
<evidence type="ECO:0000259" key="1">
    <source>
        <dbReference type="PROSITE" id="PS50206"/>
    </source>
</evidence>
<reference evidence="2 3" key="1">
    <citation type="submission" date="2017-11" db="EMBL/GenBank/DDBJ databases">
        <title>Genomic Encyclopedia of Archaeal and Bacterial Type Strains, Phase II (KMG-II): From Individual Species to Whole Genera.</title>
        <authorList>
            <person name="Goeker M."/>
        </authorList>
    </citation>
    <scope>NUCLEOTIDE SEQUENCE [LARGE SCALE GENOMIC DNA]</scope>
    <source>
        <strain evidence="2 3">DSM 25625</strain>
    </source>
</reference>
<dbReference type="Proteomes" id="UP000230161">
    <property type="component" value="Unassembled WGS sequence"/>
</dbReference>
<dbReference type="GO" id="GO:0016740">
    <property type="term" value="F:transferase activity"/>
    <property type="evidence" value="ECO:0007669"/>
    <property type="project" value="UniProtKB-KW"/>
</dbReference>
<sequence length="114" mass="11882">MSDPFGGRTEVDAAEAIGLSSLEGVWLFDVREQGEWDGGHAAGAHHIPMNEIGERQGELPDDLAILVICHSGARSRRVTDALLGADYRAANVSGGLMAWQAASGPVVVDGSDAV</sequence>
<dbReference type="InterPro" id="IPR036873">
    <property type="entry name" value="Rhodanese-like_dom_sf"/>
</dbReference>
<accession>A0A2M9BBU7</accession>
<organism evidence="2 3">
    <name type="scientific">Compostimonas suwonensis</name>
    <dbReference type="NCBI Taxonomy" id="1048394"/>
    <lineage>
        <taxon>Bacteria</taxon>
        <taxon>Bacillati</taxon>
        <taxon>Actinomycetota</taxon>
        <taxon>Actinomycetes</taxon>
        <taxon>Micrococcales</taxon>
        <taxon>Microbacteriaceae</taxon>
        <taxon>Compostimonas</taxon>
    </lineage>
</organism>
<gene>
    <name evidence="2" type="ORF">CLV54_3296</name>
</gene>
<dbReference type="AlphaFoldDB" id="A0A2M9BBU7"/>
<keyword evidence="3" id="KW-1185">Reference proteome</keyword>
<dbReference type="SUPFAM" id="SSF52821">
    <property type="entry name" value="Rhodanese/Cell cycle control phosphatase"/>
    <property type="match status" value="1"/>
</dbReference>
<dbReference type="InterPro" id="IPR050229">
    <property type="entry name" value="GlpE_sulfurtransferase"/>
</dbReference>
<dbReference type="Gene3D" id="3.40.250.10">
    <property type="entry name" value="Rhodanese-like domain"/>
    <property type="match status" value="1"/>
</dbReference>
<dbReference type="OrthoDB" id="9800872at2"/>
<dbReference type="SMART" id="SM00450">
    <property type="entry name" value="RHOD"/>
    <property type="match status" value="1"/>
</dbReference>
<proteinExistence type="predicted"/>
<dbReference type="PANTHER" id="PTHR43031:SF16">
    <property type="entry name" value="OXIDOREDUCTASE"/>
    <property type="match status" value="1"/>
</dbReference>
<comment type="caution">
    <text evidence="2">The sequence shown here is derived from an EMBL/GenBank/DDBJ whole genome shotgun (WGS) entry which is preliminary data.</text>
</comment>
<dbReference type="CDD" id="cd00158">
    <property type="entry name" value="RHOD"/>
    <property type="match status" value="1"/>
</dbReference>
<evidence type="ECO:0000313" key="2">
    <source>
        <dbReference type="EMBL" id="PJJ55402.1"/>
    </source>
</evidence>
<name>A0A2M9BBU7_9MICO</name>
<dbReference type="Pfam" id="PF00581">
    <property type="entry name" value="Rhodanese"/>
    <property type="match status" value="1"/>
</dbReference>
<feature type="domain" description="Rhodanese" evidence="1">
    <location>
        <begin position="21"/>
        <end position="108"/>
    </location>
</feature>
<dbReference type="PANTHER" id="PTHR43031">
    <property type="entry name" value="FAD-DEPENDENT OXIDOREDUCTASE"/>
    <property type="match status" value="1"/>
</dbReference>
<protein>
    <submittedName>
        <fullName evidence="2">Rhodanese-related sulfurtransferase</fullName>
    </submittedName>
</protein>
<dbReference type="PROSITE" id="PS50206">
    <property type="entry name" value="RHODANESE_3"/>
    <property type="match status" value="1"/>
</dbReference>
<dbReference type="EMBL" id="PGFB01000006">
    <property type="protein sequence ID" value="PJJ55402.1"/>
    <property type="molecule type" value="Genomic_DNA"/>
</dbReference>